<keyword evidence="4 6" id="KW-1133">Transmembrane helix</keyword>
<accession>A0AAV3Z416</accession>
<gene>
    <name evidence="7" type="ORF">PoB_001563900</name>
</gene>
<dbReference type="GO" id="GO:0016020">
    <property type="term" value="C:membrane"/>
    <property type="evidence" value="ECO:0007669"/>
    <property type="project" value="UniProtKB-SubCell"/>
</dbReference>
<keyword evidence="8" id="KW-1185">Reference proteome</keyword>
<feature type="transmembrane region" description="Helical" evidence="6">
    <location>
        <begin position="144"/>
        <end position="165"/>
    </location>
</feature>
<protein>
    <submittedName>
        <fullName evidence="7">Oxalate:formate antiporter-like isoform x1</fullName>
    </submittedName>
</protein>
<dbReference type="InterPro" id="IPR052983">
    <property type="entry name" value="MFS_Riboflavin_Transporter"/>
</dbReference>
<sequence>MAITSRSRWRGYLVVVGGVLIHLSLGTLYTFGNISPYITSYMRWRGSAPDLTYTEATWIFACSIVGQGSCMILGGLLQTVIGSKLTCLLGGWLMSLGVLLTYLCIKESFILTVLTYGLMVGSGTGIAYAIPLSCAMKWFPHRKGLVSGFVVAGFGGGAFIFNQVITAFVNPNNLEAESTVGDES</sequence>
<dbReference type="SUPFAM" id="SSF103473">
    <property type="entry name" value="MFS general substrate transporter"/>
    <property type="match status" value="1"/>
</dbReference>
<dbReference type="InterPro" id="IPR011701">
    <property type="entry name" value="MFS"/>
</dbReference>
<keyword evidence="5 6" id="KW-0472">Membrane</keyword>
<keyword evidence="3 6" id="KW-0812">Transmembrane</keyword>
<dbReference type="InterPro" id="IPR036259">
    <property type="entry name" value="MFS_trans_sf"/>
</dbReference>
<dbReference type="AlphaFoldDB" id="A0AAV3Z416"/>
<proteinExistence type="predicted"/>
<evidence type="ECO:0000256" key="1">
    <source>
        <dbReference type="ARBA" id="ARBA00004141"/>
    </source>
</evidence>
<feature type="transmembrane region" description="Helical" evidence="6">
    <location>
        <begin position="85"/>
        <end position="103"/>
    </location>
</feature>
<name>A0AAV3Z416_9GAST</name>
<keyword evidence="2" id="KW-0813">Transport</keyword>
<dbReference type="PANTHER" id="PTHR43385">
    <property type="entry name" value="RIBOFLAVIN TRANSPORTER RIBJ"/>
    <property type="match status" value="1"/>
</dbReference>
<reference evidence="7 8" key="1">
    <citation type="journal article" date="2021" name="Elife">
        <title>Chloroplast acquisition without the gene transfer in kleptoplastic sea slugs, Plakobranchus ocellatus.</title>
        <authorList>
            <person name="Maeda T."/>
            <person name="Takahashi S."/>
            <person name="Yoshida T."/>
            <person name="Shimamura S."/>
            <person name="Takaki Y."/>
            <person name="Nagai Y."/>
            <person name="Toyoda A."/>
            <person name="Suzuki Y."/>
            <person name="Arimoto A."/>
            <person name="Ishii H."/>
            <person name="Satoh N."/>
            <person name="Nishiyama T."/>
            <person name="Hasebe M."/>
            <person name="Maruyama T."/>
            <person name="Minagawa J."/>
            <person name="Obokata J."/>
            <person name="Shigenobu S."/>
        </authorList>
    </citation>
    <scope>NUCLEOTIDE SEQUENCE [LARGE SCALE GENOMIC DNA]</scope>
</reference>
<dbReference type="Gene3D" id="1.20.1250.20">
    <property type="entry name" value="MFS general substrate transporter like domains"/>
    <property type="match status" value="1"/>
</dbReference>
<dbReference type="PANTHER" id="PTHR43385:SF1">
    <property type="entry name" value="RIBOFLAVIN TRANSPORTER RIBJ"/>
    <property type="match status" value="1"/>
</dbReference>
<dbReference type="GO" id="GO:0022857">
    <property type="term" value="F:transmembrane transporter activity"/>
    <property type="evidence" value="ECO:0007669"/>
    <property type="project" value="InterPro"/>
</dbReference>
<comment type="caution">
    <text evidence="7">The sequence shown here is derived from an EMBL/GenBank/DDBJ whole genome shotgun (WGS) entry which is preliminary data.</text>
</comment>
<feature type="transmembrane region" description="Helical" evidence="6">
    <location>
        <begin position="12"/>
        <end position="38"/>
    </location>
</feature>
<feature type="transmembrane region" description="Helical" evidence="6">
    <location>
        <begin position="109"/>
        <end position="132"/>
    </location>
</feature>
<evidence type="ECO:0000256" key="4">
    <source>
        <dbReference type="ARBA" id="ARBA00022989"/>
    </source>
</evidence>
<evidence type="ECO:0000313" key="8">
    <source>
        <dbReference type="Proteomes" id="UP000735302"/>
    </source>
</evidence>
<dbReference type="EMBL" id="BLXT01001916">
    <property type="protein sequence ID" value="GFN89133.1"/>
    <property type="molecule type" value="Genomic_DNA"/>
</dbReference>
<organism evidence="7 8">
    <name type="scientific">Plakobranchus ocellatus</name>
    <dbReference type="NCBI Taxonomy" id="259542"/>
    <lineage>
        <taxon>Eukaryota</taxon>
        <taxon>Metazoa</taxon>
        <taxon>Spiralia</taxon>
        <taxon>Lophotrochozoa</taxon>
        <taxon>Mollusca</taxon>
        <taxon>Gastropoda</taxon>
        <taxon>Heterobranchia</taxon>
        <taxon>Euthyneura</taxon>
        <taxon>Panpulmonata</taxon>
        <taxon>Sacoglossa</taxon>
        <taxon>Placobranchoidea</taxon>
        <taxon>Plakobranchidae</taxon>
        <taxon>Plakobranchus</taxon>
    </lineage>
</organism>
<evidence type="ECO:0000256" key="5">
    <source>
        <dbReference type="ARBA" id="ARBA00023136"/>
    </source>
</evidence>
<comment type="subcellular location">
    <subcellularLocation>
        <location evidence="1">Membrane</location>
        <topology evidence="1">Multi-pass membrane protein</topology>
    </subcellularLocation>
</comment>
<evidence type="ECO:0000256" key="2">
    <source>
        <dbReference type="ARBA" id="ARBA00022448"/>
    </source>
</evidence>
<dbReference type="Proteomes" id="UP000735302">
    <property type="component" value="Unassembled WGS sequence"/>
</dbReference>
<feature type="transmembrane region" description="Helical" evidence="6">
    <location>
        <begin position="58"/>
        <end position="78"/>
    </location>
</feature>
<dbReference type="Pfam" id="PF07690">
    <property type="entry name" value="MFS_1"/>
    <property type="match status" value="1"/>
</dbReference>
<evidence type="ECO:0000256" key="3">
    <source>
        <dbReference type="ARBA" id="ARBA00022692"/>
    </source>
</evidence>
<evidence type="ECO:0000256" key="6">
    <source>
        <dbReference type="SAM" id="Phobius"/>
    </source>
</evidence>
<evidence type="ECO:0000313" key="7">
    <source>
        <dbReference type="EMBL" id="GFN89133.1"/>
    </source>
</evidence>